<organism evidence="2 3">
    <name type="scientific">Psychromarinibacter halotolerans</name>
    <dbReference type="NCBI Taxonomy" id="1775175"/>
    <lineage>
        <taxon>Bacteria</taxon>
        <taxon>Pseudomonadati</taxon>
        <taxon>Pseudomonadota</taxon>
        <taxon>Alphaproteobacteria</taxon>
        <taxon>Rhodobacterales</taxon>
        <taxon>Paracoccaceae</taxon>
        <taxon>Psychromarinibacter</taxon>
    </lineage>
</organism>
<sequence length="288" mass="31885">MKSILQDILDKIDGMKVATYIGAVAALSTLAATIFLTLPGYRLSTKQLGFIEENLEIIFSNAQLIGASECSLFFDLSFSIVNPSDRAIVIDEVGYSEQTLRGQNLSRSDFPIESLRNRSILPGEVANFSFIHSRGIEYPALDLWQSHLEEKASIALDGCSFPSRNGIILDREETISVLQNIWHAGLGLEGSRFTPPEAENSVFMMRPTRRGGTCGEAVLVSAIGCTNFQIRTLAGNIFGLEPIIFGIVPFYLTENGPFDYWDFFSIRAETDAVTVEDSRNRPRGGRRE</sequence>
<dbReference type="RefSeq" id="WP_275634360.1">
    <property type="nucleotide sequence ID" value="NZ_JARGYD010000009.1"/>
</dbReference>
<name>A0ABV7GZ63_9RHOB</name>
<protein>
    <submittedName>
        <fullName evidence="2">Uncharacterized protein</fullName>
    </submittedName>
</protein>
<evidence type="ECO:0000313" key="3">
    <source>
        <dbReference type="Proteomes" id="UP001595632"/>
    </source>
</evidence>
<keyword evidence="1" id="KW-0472">Membrane</keyword>
<dbReference type="Proteomes" id="UP001595632">
    <property type="component" value="Unassembled WGS sequence"/>
</dbReference>
<keyword evidence="1" id="KW-0812">Transmembrane</keyword>
<keyword evidence="3" id="KW-1185">Reference proteome</keyword>
<reference evidence="3" key="1">
    <citation type="journal article" date="2019" name="Int. J. Syst. Evol. Microbiol.">
        <title>The Global Catalogue of Microorganisms (GCM) 10K type strain sequencing project: providing services to taxonomists for standard genome sequencing and annotation.</title>
        <authorList>
            <consortium name="The Broad Institute Genomics Platform"/>
            <consortium name="The Broad Institute Genome Sequencing Center for Infectious Disease"/>
            <person name="Wu L."/>
            <person name="Ma J."/>
        </authorList>
    </citation>
    <scope>NUCLEOTIDE SEQUENCE [LARGE SCALE GENOMIC DNA]</scope>
    <source>
        <strain evidence="3">KCTC 52366</strain>
    </source>
</reference>
<dbReference type="EMBL" id="JBHRTB010000010">
    <property type="protein sequence ID" value="MFC3144791.1"/>
    <property type="molecule type" value="Genomic_DNA"/>
</dbReference>
<proteinExistence type="predicted"/>
<evidence type="ECO:0000256" key="1">
    <source>
        <dbReference type="SAM" id="Phobius"/>
    </source>
</evidence>
<feature type="transmembrane region" description="Helical" evidence="1">
    <location>
        <begin position="20"/>
        <end position="38"/>
    </location>
</feature>
<evidence type="ECO:0000313" key="2">
    <source>
        <dbReference type="EMBL" id="MFC3144791.1"/>
    </source>
</evidence>
<gene>
    <name evidence="2" type="ORF">ACFOGP_18870</name>
</gene>
<accession>A0ABV7GZ63</accession>
<keyword evidence="1" id="KW-1133">Transmembrane helix</keyword>
<comment type="caution">
    <text evidence="2">The sequence shown here is derived from an EMBL/GenBank/DDBJ whole genome shotgun (WGS) entry which is preliminary data.</text>
</comment>